<dbReference type="RefSeq" id="WP_200901866.1">
    <property type="nucleotide sequence ID" value="NZ_CP118494.1"/>
</dbReference>
<comment type="caution">
    <text evidence="3">The sequence shown here is derived from an EMBL/GenBank/DDBJ whole genome shotgun (WGS) entry which is preliminary data.</text>
</comment>
<dbReference type="GO" id="GO:0046872">
    <property type="term" value="F:metal ion binding"/>
    <property type="evidence" value="ECO:0007669"/>
    <property type="project" value="UniProtKB-KW"/>
</dbReference>
<evidence type="ECO:0000256" key="1">
    <source>
        <dbReference type="ARBA" id="ARBA00022723"/>
    </source>
</evidence>
<dbReference type="Gene3D" id="3.60.15.10">
    <property type="entry name" value="Ribonuclease Z/Hydroxyacylglutathione hydrolase-like"/>
    <property type="match status" value="1"/>
</dbReference>
<dbReference type="PANTHER" id="PTHR43084">
    <property type="entry name" value="PERSULFIDE DIOXYGENASE ETHE1"/>
    <property type="match status" value="1"/>
</dbReference>
<dbReference type="EMBL" id="LGVV01000039">
    <property type="protein sequence ID" value="KNX40800.1"/>
    <property type="molecule type" value="Genomic_DNA"/>
</dbReference>
<evidence type="ECO:0000259" key="2">
    <source>
        <dbReference type="SMART" id="SM00849"/>
    </source>
</evidence>
<dbReference type="GO" id="GO:0070813">
    <property type="term" value="P:hydrogen sulfide metabolic process"/>
    <property type="evidence" value="ECO:0007669"/>
    <property type="project" value="TreeGrafter"/>
</dbReference>
<dbReference type="InterPro" id="IPR051682">
    <property type="entry name" value="Mito_Persulfide_Diox"/>
</dbReference>
<evidence type="ECO:0000313" key="3">
    <source>
        <dbReference type="EMBL" id="KNX40800.1"/>
    </source>
</evidence>
<dbReference type="GO" id="GO:0050313">
    <property type="term" value="F:sulfur dioxygenase activity"/>
    <property type="evidence" value="ECO:0007669"/>
    <property type="project" value="InterPro"/>
</dbReference>
<dbReference type="InterPro" id="IPR044528">
    <property type="entry name" value="POD-like_MBL-fold"/>
</dbReference>
<keyword evidence="3" id="KW-0378">Hydrolase</keyword>
<dbReference type="EC" id="3.-.-.-" evidence="3"/>
<dbReference type="Proteomes" id="UP000037046">
    <property type="component" value="Unassembled WGS sequence"/>
</dbReference>
<dbReference type="AlphaFoldDB" id="A0A0L6CSZ4"/>
<evidence type="ECO:0000313" key="4">
    <source>
        <dbReference type="Proteomes" id="UP000037046"/>
    </source>
</evidence>
<dbReference type="Pfam" id="PF00753">
    <property type="entry name" value="Lactamase_B"/>
    <property type="match status" value="1"/>
</dbReference>
<dbReference type="PATRIC" id="fig|74031.6.peg.2669"/>
<keyword evidence="4" id="KW-1185">Reference proteome</keyword>
<dbReference type="STRING" id="74031.SAMN04488077_10785"/>
<dbReference type="SMART" id="SM00849">
    <property type="entry name" value="Lactamase_B"/>
    <property type="match status" value="1"/>
</dbReference>
<dbReference type="InterPro" id="IPR036866">
    <property type="entry name" value="RibonucZ/Hydroxyglut_hydro"/>
</dbReference>
<protein>
    <submittedName>
        <fullName evidence="3">Beta-lactamase hydrolase-like protein</fullName>
        <ecNumber evidence="3">3.-.-.-</ecNumber>
    </submittedName>
</protein>
<dbReference type="SUPFAM" id="SSF56281">
    <property type="entry name" value="Metallo-hydrolase/oxidoreductase"/>
    <property type="match status" value="1"/>
</dbReference>
<dbReference type="GO" id="GO:0006749">
    <property type="term" value="P:glutathione metabolic process"/>
    <property type="evidence" value="ECO:0007669"/>
    <property type="project" value="InterPro"/>
</dbReference>
<sequence>MFSQTSPSRGPGSPNVTGFYDQASGSIQYVVADPATNKAALIDVVQDFDPAEARSYHDSAQEILDFVTREGLEVEWILDTHPHADHLMASGWLREKLGAPNAIGAKVRDIARIWEDLYHTPGAFDPDRDFDRLFDDGAQFRIGEMEVRVMLSPGHTLGSITYVVGSDAAFVHDTFMHVDVGTSRADFPGGSSSMLYDSLQAILALPDETRLFVGHDYPPVGDRRDPAWEATVAAHKRDNPHVGGGASRDAFMQVRDDRDATLGLPDRILYALQVNLRGGRLPDPESDGHRYFKIPANRF</sequence>
<keyword evidence="1" id="KW-0479">Metal-binding</keyword>
<dbReference type="GO" id="GO:0016787">
    <property type="term" value="F:hydrolase activity"/>
    <property type="evidence" value="ECO:0007669"/>
    <property type="project" value="UniProtKB-KW"/>
</dbReference>
<accession>A0A0L6CSZ4</accession>
<feature type="domain" description="Metallo-beta-lactamase" evidence="2">
    <location>
        <begin position="25"/>
        <end position="215"/>
    </location>
</feature>
<dbReference type="PANTHER" id="PTHR43084:SF1">
    <property type="entry name" value="PERSULFIDE DIOXYGENASE ETHE1, MITOCHONDRIAL"/>
    <property type="match status" value="1"/>
</dbReference>
<dbReference type="InterPro" id="IPR001279">
    <property type="entry name" value="Metallo-B-lactamas"/>
</dbReference>
<name>A0A0L6CSZ4_9RHOB</name>
<proteinExistence type="predicted"/>
<organism evidence="3 4">
    <name type="scientific">Roseovarius tolerans</name>
    <dbReference type="NCBI Taxonomy" id="74031"/>
    <lineage>
        <taxon>Bacteria</taxon>
        <taxon>Pseudomonadati</taxon>
        <taxon>Pseudomonadota</taxon>
        <taxon>Alphaproteobacteria</taxon>
        <taxon>Rhodobacterales</taxon>
        <taxon>Roseobacteraceae</taxon>
        <taxon>Roseovarius</taxon>
    </lineage>
</organism>
<dbReference type="CDD" id="cd07724">
    <property type="entry name" value="POD-like_MBL-fold"/>
    <property type="match status" value="1"/>
</dbReference>
<reference evidence="4" key="1">
    <citation type="submission" date="2015-07" db="EMBL/GenBank/DDBJ databases">
        <title>Draft Genome Sequence of Roseovarius tolerans EL-164, a producer of N-Acylated Alanine Methyl Esters (NAMEs).</title>
        <authorList>
            <person name="Voget S."/>
            <person name="Bruns H."/>
            <person name="Wagner-Doebler I."/>
            <person name="Schulz S."/>
            <person name="Daniel R."/>
        </authorList>
    </citation>
    <scope>NUCLEOTIDE SEQUENCE [LARGE SCALE GENOMIC DNA]</scope>
    <source>
        <strain evidence="4">EL-164</strain>
    </source>
</reference>
<gene>
    <name evidence="3" type="primary">blh_3</name>
    <name evidence="3" type="ORF">ROTO_26170</name>
</gene>